<keyword evidence="3" id="KW-0413">Isomerase</keyword>
<proteinExistence type="inferred from homology"/>
<accession>A0A3L6QWM9</accession>
<dbReference type="Pfam" id="PF03478">
    <property type="entry name" value="Beta-prop_KIB1-4"/>
    <property type="match status" value="1"/>
</dbReference>
<dbReference type="InterPro" id="IPR005174">
    <property type="entry name" value="KIB1-4_b-propeller"/>
</dbReference>
<evidence type="ECO:0000256" key="4">
    <source>
        <dbReference type="SAM" id="MobiDB-lite"/>
    </source>
</evidence>
<reference evidence="8" key="1">
    <citation type="journal article" date="2019" name="Nat. Commun.">
        <title>The genome of broomcorn millet.</title>
        <authorList>
            <person name="Zou C."/>
            <person name="Miki D."/>
            <person name="Li D."/>
            <person name="Tang Q."/>
            <person name="Xiao L."/>
            <person name="Rajput S."/>
            <person name="Deng P."/>
            <person name="Jia W."/>
            <person name="Huang R."/>
            <person name="Zhang M."/>
            <person name="Sun Y."/>
            <person name="Hu J."/>
            <person name="Fu X."/>
            <person name="Schnable P.S."/>
            <person name="Li F."/>
            <person name="Zhang H."/>
            <person name="Feng B."/>
            <person name="Zhu X."/>
            <person name="Liu R."/>
            <person name="Schnable J.C."/>
            <person name="Zhu J.-K."/>
            <person name="Zhang H."/>
        </authorList>
    </citation>
    <scope>NUCLEOTIDE SEQUENCE [LARGE SCALE GENOMIC DNA]</scope>
</reference>
<dbReference type="EMBL" id="PQIB02000010">
    <property type="protein sequence ID" value="RLM91454.1"/>
    <property type="molecule type" value="Genomic_DNA"/>
</dbReference>
<evidence type="ECO:0000259" key="6">
    <source>
        <dbReference type="Pfam" id="PF03478"/>
    </source>
</evidence>
<feature type="compositionally biased region" description="Low complexity" evidence="4">
    <location>
        <begin position="463"/>
        <end position="477"/>
    </location>
</feature>
<dbReference type="InterPro" id="IPR001509">
    <property type="entry name" value="Epimerase_deHydtase"/>
</dbReference>
<organism evidence="7 8">
    <name type="scientific">Panicum miliaceum</name>
    <name type="common">Proso millet</name>
    <name type="synonym">Broomcorn millet</name>
    <dbReference type="NCBI Taxonomy" id="4540"/>
    <lineage>
        <taxon>Eukaryota</taxon>
        <taxon>Viridiplantae</taxon>
        <taxon>Streptophyta</taxon>
        <taxon>Embryophyta</taxon>
        <taxon>Tracheophyta</taxon>
        <taxon>Spermatophyta</taxon>
        <taxon>Magnoliopsida</taxon>
        <taxon>Liliopsida</taxon>
        <taxon>Poales</taxon>
        <taxon>Poaceae</taxon>
        <taxon>PACMAD clade</taxon>
        <taxon>Panicoideae</taxon>
        <taxon>Panicodae</taxon>
        <taxon>Paniceae</taxon>
        <taxon>Panicinae</taxon>
        <taxon>Panicum</taxon>
        <taxon>Panicum sect. Panicum</taxon>
    </lineage>
</organism>
<evidence type="ECO:0000313" key="7">
    <source>
        <dbReference type="EMBL" id="RLM91454.1"/>
    </source>
</evidence>
<name>A0A3L6QWM9_PANMI</name>
<feature type="region of interest" description="Disordered" evidence="4">
    <location>
        <begin position="455"/>
        <end position="477"/>
    </location>
</feature>
<comment type="caution">
    <text evidence="7">The sequence shown here is derived from an EMBL/GenBank/DDBJ whole genome shotgun (WGS) entry which is preliminary data.</text>
</comment>
<dbReference type="Proteomes" id="UP000275267">
    <property type="component" value="Unassembled WGS sequence"/>
</dbReference>
<dbReference type="PANTHER" id="PTHR43574">
    <property type="entry name" value="EPIMERASE-RELATED"/>
    <property type="match status" value="1"/>
</dbReference>
<protein>
    <submittedName>
        <fullName evidence="7">Uncharacterized protein</fullName>
    </submittedName>
</protein>
<keyword evidence="2" id="KW-0520">NAD</keyword>
<dbReference type="AlphaFoldDB" id="A0A3L6QWM9"/>
<dbReference type="CDD" id="cd05266">
    <property type="entry name" value="SDR_a4"/>
    <property type="match status" value="1"/>
</dbReference>
<dbReference type="GO" id="GO:0016853">
    <property type="term" value="F:isomerase activity"/>
    <property type="evidence" value="ECO:0007669"/>
    <property type="project" value="UniProtKB-KW"/>
</dbReference>
<dbReference type="OrthoDB" id="676450at2759"/>
<evidence type="ECO:0000313" key="8">
    <source>
        <dbReference type="Proteomes" id="UP000275267"/>
    </source>
</evidence>
<dbReference type="Pfam" id="PF01370">
    <property type="entry name" value="Epimerase"/>
    <property type="match status" value="1"/>
</dbReference>
<dbReference type="STRING" id="4540.A0A3L6QWM9"/>
<dbReference type="Gene3D" id="3.40.50.720">
    <property type="entry name" value="NAD(P)-binding Rossmann-like Domain"/>
    <property type="match status" value="1"/>
</dbReference>
<evidence type="ECO:0000256" key="3">
    <source>
        <dbReference type="ARBA" id="ARBA00023235"/>
    </source>
</evidence>
<keyword evidence="8" id="KW-1185">Reference proteome</keyword>
<feature type="domain" description="KIB1-4 beta-propeller" evidence="6">
    <location>
        <begin position="523"/>
        <end position="782"/>
    </location>
</feature>
<evidence type="ECO:0000256" key="1">
    <source>
        <dbReference type="ARBA" id="ARBA00007637"/>
    </source>
</evidence>
<dbReference type="SUPFAM" id="SSF51735">
    <property type="entry name" value="NAD(P)-binding Rossmann-fold domains"/>
    <property type="match status" value="1"/>
</dbReference>
<evidence type="ECO:0000259" key="5">
    <source>
        <dbReference type="Pfam" id="PF01370"/>
    </source>
</evidence>
<feature type="domain" description="NAD-dependent epimerase/dehydratase" evidence="5">
    <location>
        <begin position="27"/>
        <end position="228"/>
    </location>
</feature>
<evidence type="ECO:0000256" key="2">
    <source>
        <dbReference type="ARBA" id="ARBA00023027"/>
    </source>
</evidence>
<dbReference type="InterPro" id="IPR036291">
    <property type="entry name" value="NAD(P)-bd_dom_sf"/>
</dbReference>
<sequence>MIPGIAPKPAPPPVASVPQPRHMFVFGTGFVGRYVSEHLLAQGWQVSGTCTSPAKKRELEMLGVKASVFDATESNSSLQSIHSLQQATHLLISIPPIPGIGDPLLNLNEDLRRILSHGNLEWLCYLSSTSVYGDCGGALVDEDHMVNPKSESAKLRYEAEKGWLNLVNHLNLSAFIFRLGGIYGPGRSALDTLAKSNSLSRRQKLRESKQYTARIHVADIYLAVLASMSTRCPRKIFNVVDDDPAPRAEVFAFARSLMEMRYPDLIAKALDVNSAESGIQERIVPAEKRVSNARLKKELGVKLLHPTYRSGLQSILDSWPTEFQLPDRSRRLERRARKRRRQFESSSVKFIAKQAGYGGGIGQDTNGRTKKLRQRKGLPLREETNNATMTCTSWAANMHETTTNTLTRWSDKLSRFACGLSPSATAAPHHGDDEPRPRDRLAGFASLGAALLLPSGGDDEESPCASSSSRAAAADQVPEEPAAAAAVDWATTLPCVAFPSQRGYMVFSLAEDRMRGGVRLRPASGRRVVPSPYGGGKALATDLTSFRHHSRLVDPFTGESSPLPDLPVPLGEVGPTSFEPEEPRVQGRRRALRPTDDGFAWDRSPRGVMVARGDTLFFCERGGGGGGRWVPVHRSQSASGTMTVNYRGGFFFVLEQRTMVTTVIDAWSLNKVAEIPPPFAAAAVDCAHLVASTDDVLLLVHRARDMDFELFSEVYRARHKKPDPAWSKVTDVGDRALFVDRLHGFSVGTGGEGAAGRIRRNCVYTISATPVEDPQGRRVAVYHVEEFHVNRPEVGETLECQLGSCRVEQIWGEPYWMIPRKRGPVGGSVVST</sequence>
<comment type="similarity">
    <text evidence="1">Belongs to the NAD(P)-dependent epimerase/dehydratase family.</text>
</comment>
<gene>
    <name evidence="7" type="ORF">C2845_PM08G09090</name>
</gene>